<proteinExistence type="inferred from homology"/>
<dbReference type="PANTHER" id="PTHR11431:SF97">
    <property type="entry name" value="FERRITIN HEAVY POLYPEPTIDE-LIKE 17-RELATED"/>
    <property type="match status" value="1"/>
</dbReference>
<dbReference type="GO" id="GO:0006879">
    <property type="term" value="P:intracellular iron ion homeostasis"/>
    <property type="evidence" value="ECO:0007669"/>
    <property type="project" value="InterPro"/>
</dbReference>
<protein>
    <submittedName>
        <fullName evidence="3">Uncharacterized protein RGD1561320_predicted</fullName>
    </submittedName>
</protein>
<dbReference type="SUPFAM" id="SSF47240">
    <property type="entry name" value="Ferritin-like"/>
    <property type="match status" value="1"/>
</dbReference>
<dbReference type="GO" id="GO:0008199">
    <property type="term" value="F:ferric iron binding"/>
    <property type="evidence" value="ECO:0007669"/>
    <property type="project" value="InterPro"/>
</dbReference>
<organism evidence="3 4">
    <name type="scientific">Rattus norvegicus</name>
    <name type="common">Rat</name>
    <dbReference type="NCBI Taxonomy" id="10116"/>
    <lineage>
        <taxon>Eukaryota</taxon>
        <taxon>Metazoa</taxon>
        <taxon>Chordata</taxon>
        <taxon>Craniata</taxon>
        <taxon>Vertebrata</taxon>
        <taxon>Euteleostomi</taxon>
        <taxon>Mammalia</taxon>
        <taxon>Eutheria</taxon>
        <taxon>Euarchontoglires</taxon>
        <taxon>Glires</taxon>
        <taxon>Rodentia</taxon>
        <taxon>Myomorpha</taxon>
        <taxon>Muroidea</taxon>
        <taxon>Muridae</taxon>
        <taxon>Murinae</taxon>
        <taxon>Rattus</taxon>
    </lineage>
</organism>
<dbReference type="InterPro" id="IPR009078">
    <property type="entry name" value="Ferritin-like_SF"/>
</dbReference>
<dbReference type="Proteomes" id="UP000234681">
    <property type="component" value="Chromosome X"/>
</dbReference>
<sequence>MPLLFPRYLRLVPDKPEPYSQVIPTPEMGLPHRAQQHQSRRCPLRTSSVSFTYPLLFLPATLTVAISSQVRQNYHPDFEAAINNHIQFQFYVSYHLPLSMAAFCNLGGLNQKHFTCFFMSKSHEWSALTEMFLTLQNERGGHISFRDIEKPDNDKWVMVCLPPGDDCQ</sequence>
<accession>A6IPU3</accession>
<gene>
    <name evidence="3" type="primary">RGD1561320_predicted</name>
    <name evidence="3" type="ORF">rCG_36314</name>
</gene>
<dbReference type="InterPro" id="IPR001519">
    <property type="entry name" value="Ferritin"/>
</dbReference>
<evidence type="ECO:0000259" key="2">
    <source>
        <dbReference type="Pfam" id="PF00210"/>
    </source>
</evidence>
<dbReference type="PANTHER" id="PTHR11431">
    <property type="entry name" value="FERRITIN"/>
    <property type="match status" value="1"/>
</dbReference>
<reference evidence="3 4" key="1">
    <citation type="submission" date="2005-09" db="EMBL/GenBank/DDBJ databases">
        <authorList>
            <person name="Mural R.J."/>
            <person name="Li P.W."/>
            <person name="Adams M.D."/>
            <person name="Amanatides P.G."/>
            <person name="Baden-Tillson H."/>
            <person name="Barnstead M."/>
            <person name="Chin S.H."/>
            <person name="Dew I."/>
            <person name="Evans C.A."/>
            <person name="Ferriera S."/>
            <person name="Flanigan M."/>
            <person name="Fosler C."/>
            <person name="Glodek A."/>
            <person name="Gu Z."/>
            <person name="Holt R.A."/>
            <person name="Jennings D."/>
            <person name="Kraft C.L."/>
            <person name="Lu F."/>
            <person name="Nguyen T."/>
            <person name="Nusskern D.R."/>
            <person name="Pfannkoch C.M."/>
            <person name="Sitter C."/>
            <person name="Sutton G.G."/>
            <person name="Venter J.C."/>
            <person name="Wang Z."/>
            <person name="Woodage T."/>
            <person name="Zheng X.H."/>
            <person name="Zhong F."/>
        </authorList>
    </citation>
    <scope>NUCLEOTIDE SEQUENCE [LARGE SCALE GENOMIC DNA]</scope>
    <source>
        <strain>BN</strain>
        <strain evidence="4">Sprague-Dawley</strain>
    </source>
</reference>
<dbReference type="GO" id="GO:0006826">
    <property type="term" value="P:iron ion transport"/>
    <property type="evidence" value="ECO:0007669"/>
    <property type="project" value="InterPro"/>
</dbReference>
<dbReference type="InterPro" id="IPR008331">
    <property type="entry name" value="Ferritin_DPS_dom"/>
</dbReference>
<dbReference type="Pfam" id="PF00210">
    <property type="entry name" value="Ferritin"/>
    <property type="match status" value="1"/>
</dbReference>
<name>A6IPU3_RAT</name>
<evidence type="ECO:0000313" key="4">
    <source>
        <dbReference type="Proteomes" id="UP000234681"/>
    </source>
</evidence>
<comment type="similarity">
    <text evidence="1">Belongs to the ferritin family.</text>
</comment>
<dbReference type="AlphaFoldDB" id="A6IPU3"/>
<feature type="domain" description="Ferritin/DPS" evidence="2">
    <location>
        <begin position="80"/>
        <end position="156"/>
    </location>
</feature>
<evidence type="ECO:0000256" key="1">
    <source>
        <dbReference type="ARBA" id="ARBA00007513"/>
    </source>
</evidence>
<dbReference type="Gene3D" id="1.20.1260.10">
    <property type="match status" value="1"/>
</dbReference>
<dbReference type="InterPro" id="IPR012347">
    <property type="entry name" value="Ferritin-like"/>
</dbReference>
<evidence type="ECO:0000313" key="3">
    <source>
        <dbReference type="EMBL" id="EDL96070.1"/>
    </source>
</evidence>
<dbReference type="EMBL" id="CH473966">
    <property type="protein sequence ID" value="EDL96070.1"/>
    <property type="molecule type" value="Genomic_DNA"/>
</dbReference>